<keyword evidence="1" id="KW-0547">Nucleotide-binding</keyword>
<dbReference type="InterPro" id="IPR017871">
    <property type="entry name" value="ABC_transporter-like_CS"/>
</dbReference>
<dbReference type="InterPro" id="IPR027417">
    <property type="entry name" value="P-loop_NTPase"/>
</dbReference>
<dbReference type="PANTHER" id="PTHR43582:SF2">
    <property type="entry name" value="LINEARMYCIN RESISTANCE ATP-BINDING PROTEIN LNRL"/>
    <property type="match status" value="1"/>
</dbReference>
<evidence type="ECO:0000259" key="3">
    <source>
        <dbReference type="PROSITE" id="PS50893"/>
    </source>
</evidence>
<comment type="caution">
    <text evidence="4">The sequence shown here is derived from an EMBL/GenBank/DDBJ whole genome shotgun (WGS) entry which is preliminary data.</text>
</comment>
<dbReference type="PROSITE" id="PS50893">
    <property type="entry name" value="ABC_TRANSPORTER_2"/>
    <property type="match status" value="1"/>
</dbReference>
<evidence type="ECO:0000256" key="2">
    <source>
        <dbReference type="ARBA" id="ARBA00022840"/>
    </source>
</evidence>
<dbReference type="AlphaFoldDB" id="A0A151AT48"/>
<dbReference type="GO" id="GO:0005524">
    <property type="term" value="F:ATP binding"/>
    <property type="evidence" value="ECO:0007669"/>
    <property type="project" value="UniProtKB-KW"/>
</dbReference>
<keyword evidence="5" id="KW-1185">Reference proteome</keyword>
<dbReference type="OrthoDB" id="9804819at2"/>
<feature type="domain" description="ABC transporter" evidence="3">
    <location>
        <begin position="4"/>
        <end position="234"/>
    </location>
</feature>
<dbReference type="PATRIC" id="fig|1121338.3.peg.2580"/>
<keyword evidence="2 4" id="KW-0067">ATP-binding</keyword>
<dbReference type="InterPro" id="IPR003439">
    <property type="entry name" value="ABC_transporter-like_ATP-bd"/>
</dbReference>
<reference evidence="4 5" key="1">
    <citation type="submission" date="2016-02" db="EMBL/GenBank/DDBJ databases">
        <title>Genome sequence of Clostridium tepidiprofundi DSM 19306.</title>
        <authorList>
            <person name="Poehlein A."/>
            <person name="Daniel R."/>
        </authorList>
    </citation>
    <scope>NUCLEOTIDE SEQUENCE [LARGE SCALE GENOMIC DNA]</scope>
    <source>
        <strain evidence="4 5">DSM 19306</strain>
    </source>
</reference>
<evidence type="ECO:0000313" key="4">
    <source>
        <dbReference type="EMBL" id="KYH30834.1"/>
    </source>
</evidence>
<sequence>MSIVKIEELTKKFGDIIAVDDVNIEIKEGEIYGLLGPNGAGKSTMINIMCGLLRATKGKVKILDKDINEHSMFVKKNIGVVPQNIAIYEDLTAYENVKFFASLYGLKGNVLKERTKEALEFVGLYDRSKSIPKNFSGGMKRRLNIACALAHKPNIIIMDEPTVGIDPQSRNHILKSIKKLNDMGSTIIYTTHYMEEAEAICTKIGIMDHGKIIAEGTKEELEAIVTDKKRLEITVNDIGKVEIECLKQINGVVDIMVTSKKVIIDSKKEVNNLEKIILYFTQNGFAISNIESKMPNLENVFLTLTGRKLRD</sequence>
<dbReference type="PANTHER" id="PTHR43582">
    <property type="entry name" value="LINEARMYCIN RESISTANCE ATP-BINDING PROTEIN LNRL"/>
    <property type="match status" value="1"/>
</dbReference>
<evidence type="ECO:0000313" key="5">
    <source>
        <dbReference type="Proteomes" id="UP000075531"/>
    </source>
</evidence>
<accession>A0A151AT48</accession>
<dbReference type="SUPFAM" id="SSF52540">
    <property type="entry name" value="P-loop containing nucleoside triphosphate hydrolases"/>
    <property type="match status" value="1"/>
</dbReference>
<dbReference type="Pfam" id="PF00005">
    <property type="entry name" value="ABC_tran"/>
    <property type="match status" value="1"/>
</dbReference>
<protein>
    <submittedName>
        <fullName evidence="4">Putative ABC transporter ATP-binding protein YbhF</fullName>
    </submittedName>
</protein>
<proteinExistence type="predicted"/>
<dbReference type="InterPro" id="IPR003593">
    <property type="entry name" value="AAA+_ATPase"/>
</dbReference>
<dbReference type="Gene3D" id="3.40.50.300">
    <property type="entry name" value="P-loop containing nucleotide triphosphate hydrolases"/>
    <property type="match status" value="1"/>
</dbReference>
<dbReference type="STRING" id="1121338.CLTEP_24870"/>
<name>A0A151AT48_9CLOT</name>
<dbReference type="EMBL" id="LTBA01000055">
    <property type="protein sequence ID" value="KYH30834.1"/>
    <property type="molecule type" value="Genomic_DNA"/>
</dbReference>
<dbReference type="SMART" id="SM00382">
    <property type="entry name" value="AAA"/>
    <property type="match status" value="1"/>
</dbReference>
<organism evidence="4 5">
    <name type="scientific">Clostridium tepidiprofundi DSM 19306</name>
    <dbReference type="NCBI Taxonomy" id="1121338"/>
    <lineage>
        <taxon>Bacteria</taxon>
        <taxon>Bacillati</taxon>
        <taxon>Bacillota</taxon>
        <taxon>Clostridia</taxon>
        <taxon>Eubacteriales</taxon>
        <taxon>Clostridiaceae</taxon>
        <taxon>Clostridium</taxon>
    </lineage>
</organism>
<dbReference type="Proteomes" id="UP000075531">
    <property type="component" value="Unassembled WGS sequence"/>
</dbReference>
<dbReference type="RefSeq" id="WP_066827141.1">
    <property type="nucleotide sequence ID" value="NZ_LTBA01000055.1"/>
</dbReference>
<gene>
    <name evidence="4" type="primary">ybhF_2</name>
    <name evidence="4" type="ORF">CLTEP_24870</name>
</gene>
<evidence type="ECO:0000256" key="1">
    <source>
        <dbReference type="ARBA" id="ARBA00022741"/>
    </source>
</evidence>
<dbReference type="PROSITE" id="PS00211">
    <property type="entry name" value="ABC_TRANSPORTER_1"/>
    <property type="match status" value="1"/>
</dbReference>
<dbReference type="GO" id="GO:0016887">
    <property type="term" value="F:ATP hydrolysis activity"/>
    <property type="evidence" value="ECO:0007669"/>
    <property type="project" value="InterPro"/>
</dbReference>